<evidence type="ECO:0000313" key="16">
    <source>
        <dbReference type="EMBL" id="KAI1885724.1"/>
    </source>
</evidence>
<dbReference type="Proteomes" id="UP000829720">
    <property type="component" value="Unassembled WGS sequence"/>
</dbReference>
<evidence type="ECO:0000256" key="3">
    <source>
        <dbReference type="ARBA" id="ARBA00022525"/>
    </source>
</evidence>
<evidence type="ECO:0000256" key="1">
    <source>
        <dbReference type="ARBA" id="ARBA00004613"/>
    </source>
</evidence>
<evidence type="ECO:0000256" key="7">
    <source>
        <dbReference type="ARBA" id="ARBA00023157"/>
    </source>
</evidence>
<dbReference type="PROSITE" id="PS50184">
    <property type="entry name" value="VWFC_2"/>
    <property type="match status" value="1"/>
</dbReference>
<evidence type="ECO:0000259" key="14">
    <source>
        <dbReference type="PROSITE" id="PS50184"/>
    </source>
</evidence>
<dbReference type="SUPFAM" id="SSF57603">
    <property type="entry name" value="FnI-like domain"/>
    <property type="match status" value="1"/>
</dbReference>
<keyword evidence="5 12" id="KW-0732">Signal</keyword>
<dbReference type="SMART" id="SM00041">
    <property type="entry name" value="CT"/>
    <property type="match status" value="1"/>
</dbReference>
<dbReference type="GO" id="GO:0045597">
    <property type="term" value="P:positive regulation of cell differentiation"/>
    <property type="evidence" value="ECO:0007669"/>
    <property type="project" value="TreeGrafter"/>
</dbReference>
<dbReference type="PANTHER" id="PTHR11348">
    <property type="entry name" value="CONNECTIVE TISSUE GROWTH FACTOR-RELATED"/>
    <property type="match status" value="1"/>
</dbReference>
<comment type="similarity">
    <text evidence="2">Belongs to the CCN family.</text>
</comment>
<evidence type="ECO:0000256" key="2">
    <source>
        <dbReference type="ARBA" id="ARBA00008125"/>
    </source>
</evidence>
<dbReference type="PANTHER" id="PTHR11348:SF4">
    <property type="entry name" value="CCN FAMILY MEMBER 4"/>
    <property type="match status" value="1"/>
</dbReference>
<dbReference type="GO" id="GO:0051239">
    <property type="term" value="P:regulation of multicellular organismal process"/>
    <property type="evidence" value="ECO:0007669"/>
    <property type="project" value="UniProtKB-ARBA"/>
</dbReference>
<keyword evidence="17" id="KW-1185">Reference proteome</keyword>
<dbReference type="PROSITE" id="PS01208">
    <property type="entry name" value="VWFC_1"/>
    <property type="match status" value="1"/>
</dbReference>
<dbReference type="Pfam" id="PF00007">
    <property type="entry name" value="Cys_knot"/>
    <property type="match status" value="1"/>
</dbReference>
<protein>
    <recommendedName>
        <fullName evidence="9">CCN family member 4</fullName>
    </recommendedName>
    <alternativeName>
        <fullName evidence="10">WNT1-inducible-signaling pathway protein 1</fullName>
    </alternativeName>
</protein>
<dbReference type="PROSITE" id="PS01185">
    <property type="entry name" value="CTCK_1"/>
    <property type="match status" value="1"/>
</dbReference>
<accession>A0A8T3CR52</accession>
<evidence type="ECO:0000256" key="4">
    <source>
        <dbReference type="ARBA" id="ARBA00022687"/>
    </source>
</evidence>
<keyword evidence="4" id="KW-0879">Wnt signaling pathway</keyword>
<feature type="signal peptide" evidence="12">
    <location>
        <begin position="1"/>
        <end position="19"/>
    </location>
</feature>
<evidence type="ECO:0000313" key="17">
    <source>
        <dbReference type="Proteomes" id="UP000829720"/>
    </source>
</evidence>
<evidence type="ECO:0000256" key="6">
    <source>
        <dbReference type="ARBA" id="ARBA00022889"/>
    </source>
</evidence>
<dbReference type="FunFam" id="2.20.100.10:FF:000069">
    <property type="entry name" value="Cellular communication network factor 4"/>
    <property type="match status" value="1"/>
</dbReference>
<dbReference type="AlphaFoldDB" id="A0A8T3CR52"/>
<evidence type="ECO:0000256" key="9">
    <source>
        <dbReference type="ARBA" id="ARBA00072544"/>
    </source>
</evidence>
<dbReference type="PROSITE" id="PS51323">
    <property type="entry name" value="IGFBP_N_2"/>
    <property type="match status" value="1"/>
</dbReference>
<keyword evidence="3" id="KW-0964">Secreted</keyword>
<dbReference type="InterPro" id="IPR009030">
    <property type="entry name" value="Growth_fac_rcpt_cys_sf"/>
</dbReference>
<dbReference type="OrthoDB" id="365605at2759"/>
<dbReference type="InterPro" id="IPR001007">
    <property type="entry name" value="VWF_dom"/>
</dbReference>
<dbReference type="Pfam" id="PF00219">
    <property type="entry name" value="IGFBP"/>
    <property type="match status" value="1"/>
</dbReference>
<dbReference type="GO" id="GO:0031012">
    <property type="term" value="C:extracellular matrix"/>
    <property type="evidence" value="ECO:0007669"/>
    <property type="project" value="TreeGrafter"/>
</dbReference>
<evidence type="ECO:0000256" key="5">
    <source>
        <dbReference type="ARBA" id="ARBA00022729"/>
    </source>
</evidence>
<dbReference type="GO" id="GO:0008201">
    <property type="term" value="F:heparin binding"/>
    <property type="evidence" value="ECO:0007669"/>
    <property type="project" value="TreeGrafter"/>
</dbReference>
<evidence type="ECO:0000259" key="13">
    <source>
        <dbReference type="PROSITE" id="PS01225"/>
    </source>
</evidence>
<dbReference type="Gene3D" id="2.10.70.10">
    <property type="entry name" value="Complement Module, domain 1"/>
    <property type="match status" value="1"/>
</dbReference>
<gene>
    <name evidence="16" type="ORF">AGOR_G00206760</name>
</gene>
<dbReference type="InterPro" id="IPR043973">
    <property type="entry name" value="TSP1_CCN"/>
</dbReference>
<organism evidence="16 17">
    <name type="scientific">Albula goreensis</name>
    <dbReference type="NCBI Taxonomy" id="1534307"/>
    <lineage>
        <taxon>Eukaryota</taxon>
        <taxon>Metazoa</taxon>
        <taxon>Chordata</taxon>
        <taxon>Craniata</taxon>
        <taxon>Vertebrata</taxon>
        <taxon>Euteleostomi</taxon>
        <taxon>Actinopterygii</taxon>
        <taxon>Neopterygii</taxon>
        <taxon>Teleostei</taxon>
        <taxon>Albuliformes</taxon>
        <taxon>Albulidae</taxon>
        <taxon>Albula</taxon>
    </lineage>
</organism>
<evidence type="ECO:0000256" key="10">
    <source>
        <dbReference type="ARBA" id="ARBA00083671"/>
    </source>
</evidence>
<feature type="domain" description="VWFC" evidence="14">
    <location>
        <begin position="113"/>
        <end position="178"/>
    </location>
</feature>
<dbReference type="InterPro" id="IPR006208">
    <property type="entry name" value="Glyco_hormone_CN"/>
</dbReference>
<dbReference type="PIRSF" id="PIRSF036495">
    <property type="entry name" value="IGFBP_rP_CNN"/>
    <property type="match status" value="1"/>
</dbReference>
<keyword evidence="8" id="KW-0325">Glycoprotein</keyword>
<feature type="domain" description="CTCK" evidence="13">
    <location>
        <begin position="263"/>
        <end position="337"/>
    </location>
</feature>
<feature type="chain" id="PRO_5035846346" description="CCN family member 4" evidence="12">
    <location>
        <begin position="20"/>
        <end position="357"/>
    </location>
</feature>
<name>A0A8T3CR52_9TELE</name>
<dbReference type="PROSITE" id="PS50092">
    <property type="entry name" value="TSP1"/>
    <property type="match status" value="1"/>
</dbReference>
<dbReference type="Gene3D" id="2.20.100.10">
    <property type="entry name" value="Thrombospondin type-1 (TSP1) repeat"/>
    <property type="match status" value="1"/>
</dbReference>
<evidence type="ECO:0000256" key="8">
    <source>
        <dbReference type="ARBA" id="ARBA00023180"/>
    </source>
</evidence>
<proteinExistence type="inferred from homology"/>
<evidence type="ECO:0000259" key="15">
    <source>
        <dbReference type="PROSITE" id="PS51323"/>
    </source>
</evidence>
<dbReference type="GO" id="GO:0007155">
    <property type="term" value="P:cell adhesion"/>
    <property type="evidence" value="ECO:0007669"/>
    <property type="project" value="UniProtKB-KW"/>
</dbReference>
<dbReference type="SMART" id="SM00214">
    <property type="entry name" value="VWC"/>
    <property type="match status" value="1"/>
</dbReference>
<dbReference type="InterPro" id="IPR006207">
    <property type="entry name" value="Cys_knot_C"/>
</dbReference>
<comment type="subcellular location">
    <subcellularLocation>
        <location evidence="1">Secreted</location>
    </subcellularLocation>
</comment>
<dbReference type="EMBL" id="JAERUA010000020">
    <property type="protein sequence ID" value="KAI1885724.1"/>
    <property type="molecule type" value="Genomic_DNA"/>
</dbReference>
<comment type="caution">
    <text evidence="16">The sequence shown here is derived from an EMBL/GenBank/DDBJ whole genome shotgun (WGS) entry which is preliminary data.</text>
</comment>
<dbReference type="GO" id="GO:0016055">
    <property type="term" value="P:Wnt signaling pathway"/>
    <property type="evidence" value="ECO:0007669"/>
    <property type="project" value="UniProtKB-KW"/>
</dbReference>
<evidence type="ECO:0000256" key="12">
    <source>
        <dbReference type="SAM" id="SignalP"/>
    </source>
</evidence>
<keyword evidence="6" id="KW-0130">Cell adhesion</keyword>
<dbReference type="GO" id="GO:0005178">
    <property type="term" value="F:integrin binding"/>
    <property type="evidence" value="ECO:0007669"/>
    <property type="project" value="TreeGrafter"/>
</dbReference>
<dbReference type="SUPFAM" id="SSF57184">
    <property type="entry name" value="Growth factor receptor domain"/>
    <property type="match status" value="1"/>
</dbReference>
<reference evidence="16" key="1">
    <citation type="submission" date="2021-01" db="EMBL/GenBank/DDBJ databases">
        <authorList>
            <person name="Zahm M."/>
            <person name="Roques C."/>
            <person name="Cabau C."/>
            <person name="Klopp C."/>
            <person name="Donnadieu C."/>
            <person name="Jouanno E."/>
            <person name="Lampietro C."/>
            <person name="Louis A."/>
            <person name="Herpin A."/>
            <person name="Echchiki A."/>
            <person name="Berthelot C."/>
            <person name="Parey E."/>
            <person name="Roest-Crollius H."/>
            <person name="Braasch I."/>
            <person name="Postlethwait J."/>
            <person name="Bobe J."/>
            <person name="Montfort J."/>
            <person name="Bouchez O."/>
            <person name="Begum T."/>
            <person name="Mejri S."/>
            <person name="Adams A."/>
            <person name="Chen W.-J."/>
            <person name="Guiguen Y."/>
        </authorList>
    </citation>
    <scope>NUCLEOTIDE SEQUENCE</scope>
    <source>
        <tissue evidence="16">Blood</tissue>
    </source>
</reference>
<dbReference type="GO" id="GO:0005615">
    <property type="term" value="C:extracellular space"/>
    <property type="evidence" value="ECO:0007669"/>
    <property type="project" value="TreeGrafter"/>
</dbReference>
<feature type="domain" description="IGFBP N-terminal" evidence="15">
    <location>
        <begin position="37"/>
        <end position="110"/>
    </location>
</feature>
<dbReference type="PROSITE" id="PS01225">
    <property type="entry name" value="CTCK_2"/>
    <property type="match status" value="1"/>
</dbReference>
<dbReference type="InterPro" id="IPR000884">
    <property type="entry name" value="TSP1_rpt"/>
</dbReference>
<dbReference type="InterPro" id="IPR036383">
    <property type="entry name" value="TSP1_rpt_sf"/>
</dbReference>
<sequence>MRWLLSWILTAACIHQAISQNSTGTPPTVTAVDPYNRTQYCKWPCKCPKNNPHCPVGVSLLMDGCDCCRDCAKQVGDTCNEKDVCDHHKGLYCDYSADKPRYEKGVCAYLVGTGCEHDGVIYRNGQSFQPSCKYRCLCVNGAIGCVSLCTDSQPPRVWCPSPRRVKLRGQCCEQWICEEPKKIRKAAPRHVVEVYPNDNEVWHKNCVTQTTSWSPCSKTCGRGVSMRISNENDQCEMVKETRLCNLRPCDIDITKHIKPGKKCLNIYREEQSQNFTISGCVSTRPYRPKYCGICTDERCCIPYKSKTIQVDFLCPSGATMSWQVMWINACFCNLSCRNPNDIFADLERYYEYPEIVN</sequence>
<dbReference type="InterPro" id="IPR050941">
    <property type="entry name" value="CCN"/>
</dbReference>
<evidence type="ECO:0000256" key="11">
    <source>
        <dbReference type="PROSITE-ProRule" id="PRU00039"/>
    </source>
</evidence>
<dbReference type="SMART" id="SM00209">
    <property type="entry name" value="TSP1"/>
    <property type="match status" value="1"/>
</dbReference>
<comment type="caution">
    <text evidence="11">Lacks conserved residue(s) required for the propagation of feature annotation.</text>
</comment>
<dbReference type="SMART" id="SM00121">
    <property type="entry name" value="IB"/>
    <property type="match status" value="1"/>
</dbReference>
<dbReference type="Pfam" id="PF00093">
    <property type="entry name" value="VWC"/>
    <property type="match status" value="1"/>
</dbReference>
<keyword evidence="7" id="KW-1015">Disulfide bond</keyword>
<dbReference type="InterPro" id="IPR012395">
    <property type="entry name" value="IGFBP_CNN"/>
</dbReference>
<dbReference type="SUPFAM" id="SSF82895">
    <property type="entry name" value="TSP-1 type 1 repeat"/>
    <property type="match status" value="1"/>
</dbReference>
<dbReference type="Pfam" id="PF19035">
    <property type="entry name" value="TSP1_CCN"/>
    <property type="match status" value="1"/>
</dbReference>
<dbReference type="InterPro" id="IPR000867">
    <property type="entry name" value="IGFBP-like"/>
</dbReference>